<dbReference type="InterPro" id="IPR026851">
    <property type="entry name" value="Dna2/JHS1_DEXXQ-box"/>
</dbReference>
<dbReference type="EC" id="3.6.4.12" evidence="4"/>
<dbReference type="InterPro" id="IPR050534">
    <property type="entry name" value="Coronavir_polyprotein_1ab"/>
</dbReference>
<evidence type="ECO:0000256" key="8">
    <source>
        <dbReference type="ARBA" id="ARBA00022722"/>
    </source>
</evidence>
<dbReference type="GO" id="GO:0000014">
    <property type="term" value="F:single-stranded DNA endodeoxyribonuclease activity"/>
    <property type="evidence" value="ECO:0007669"/>
    <property type="project" value="UniProtKB-ARBA"/>
</dbReference>
<dbReference type="Gene3D" id="3.90.320.10">
    <property type="match status" value="1"/>
</dbReference>
<dbReference type="SUPFAM" id="SSF52540">
    <property type="entry name" value="P-loop containing nucleoside triphosphate hydrolases"/>
    <property type="match status" value="1"/>
</dbReference>
<keyword evidence="9" id="KW-0479">Metal-binding</keyword>
<evidence type="ECO:0000256" key="11">
    <source>
        <dbReference type="ARBA" id="ARBA00022763"/>
    </source>
</evidence>
<evidence type="ECO:0000313" key="27">
    <source>
        <dbReference type="EMBL" id="EMG45788.1"/>
    </source>
</evidence>
<evidence type="ECO:0000313" key="28">
    <source>
        <dbReference type="Proteomes" id="UP000011777"/>
    </source>
</evidence>
<keyword evidence="18" id="KW-0234">DNA repair</keyword>
<dbReference type="InterPro" id="IPR014808">
    <property type="entry name" value="DNA_replication_fac_Dna2_N"/>
</dbReference>
<keyword evidence="16" id="KW-0411">Iron-sulfur</keyword>
<dbReference type="CDD" id="cd18041">
    <property type="entry name" value="DEXXQc_DNA2"/>
    <property type="match status" value="1"/>
</dbReference>
<comment type="subcellular location">
    <subcellularLocation>
        <location evidence="2">Nucleus</location>
    </subcellularLocation>
</comment>
<evidence type="ECO:0000256" key="19">
    <source>
        <dbReference type="ARBA" id="ARBA00023242"/>
    </source>
</evidence>
<comment type="cofactor">
    <cofactor evidence="1">
        <name>[4Fe-4S] cluster</name>
        <dbReference type="ChEBI" id="CHEBI:49883"/>
    </cofactor>
</comment>
<accession>M3J1P6</accession>
<feature type="domain" description="DNA2/NAM7 helicase helicase" evidence="25">
    <location>
        <begin position="1068"/>
        <end position="1128"/>
    </location>
</feature>
<evidence type="ECO:0000256" key="10">
    <source>
        <dbReference type="ARBA" id="ARBA00022741"/>
    </source>
</evidence>
<keyword evidence="11" id="KW-0227">DNA damage</keyword>
<keyword evidence="28" id="KW-1185">Reference proteome</keyword>
<evidence type="ECO:0000256" key="15">
    <source>
        <dbReference type="ARBA" id="ARBA00023004"/>
    </source>
</evidence>
<evidence type="ECO:0000256" key="4">
    <source>
        <dbReference type="ARBA" id="ARBA00012551"/>
    </source>
</evidence>
<keyword evidence="10" id="KW-0547">Nucleotide-binding</keyword>
<protein>
    <recommendedName>
        <fullName evidence="5">DNA replication ATP-dependent helicase/nuclease DNA2</fullName>
        <ecNumber evidence="4">3.6.4.12</ecNumber>
    </recommendedName>
</protein>
<feature type="compositionally biased region" description="Polar residues" evidence="22">
    <location>
        <begin position="40"/>
        <end position="56"/>
    </location>
</feature>
<evidence type="ECO:0000259" key="23">
    <source>
        <dbReference type="Pfam" id="PF01930"/>
    </source>
</evidence>
<keyword evidence="17" id="KW-0238">DNA-binding</keyword>
<comment type="similarity">
    <text evidence="3">Belongs to the DNA2/NAM7 helicase family.</text>
</comment>
<dbReference type="GO" id="GO:0046872">
    <property type="term" value="F:metal ion binding"/>
    <property type="evidence" value="ECO:0007669"/>
    <property type="project" value="UniProtKB-KW"/>
</dbReference>
<keyword evidence="20" id="KW-0511">Multifunctional enzyme</keyword>
<dbReference type="Gene3D" id="3.40.50.300">
    <property type="entry name" value="P-loop containing nucleotide triphosphate hydrolases"/>
    <property type="match status" value="3"/>
</dbReference>
<keyword evidence="13" id="KW-0347">Helicase</keyword>
<feature type="domain" description="DNA replication factor Dna2 N-terminal" evidence="24">
    <location>
        <begin position="396"/>
        <end position="597"/>
    </location>
</feature>
<dbReference type="GO" id="GO:0005524">
    <property type="term" value="F:ATP binding"/>
    <property type="evidence" value="ECO:0007669"/>
    <property type="project" value="UniProtKB-KW"/>
</dbReference>
<feature type="domain" description="DNA2/NAM7 helicase helicase" evidence="25">
    <location>
        <begin position="959"/>
        <end position="1044"/>
    </location>
</feature>
<comment type="caution">
    <text evidence="27">The sequence shown here is derived from an EMBL/GenBank/DDBJ whole genome shotgun (WGS) entry which is preliminary data.</text>
</comment>
<dbReference type="GO" id="GO:0016887">
    <property type="term" value="F:ATP hydrolysis activity"/>
    <property type="evidence" value="ECO:0007669"/>
    <property type="project" value="RHEA"/>
</dbReference>
<keyword evidence="8" id="KW-0540">Nuclease</keyword>
<dbReference type="eggNOG" id="KOG1805">
    <property type="taxonomic scope" value="Eukaryota"/>
</dbReference>
<dbReference type="GO" id="GO:0017116">
    <property type="term" value="F:single-stranded DNA helicase activity"/>
    <property type="evidence" value="ECO:0007669"/>
    <property type="project" value="InterPro"/>
</dbReference>
<sequence length="1315" mass="150379">MDSRGSRKTTDKSSSKRLKDATEAILPVKRLKKTPYFPMNNLTAPSKPTKQTASNPPITPIDINVVNNEVAPVSEIRNKLHSSPSKSQKGHELKFLQENSDDSFDGIRWKESPENTGSYVQINKNSVNLIPSSPLKNVNDLEIIDDRTADVLSRYGTDFSNTSISRTPKMNKSRSDITSTETKTKKSLIDVPLAQRAKSDKDLRTKKNNSTSLTDSFQNTLNTWMNRFETQPGDETNQEQESKRNSNENTANPSPNSEDPFSDDDDLIKALSQAKFQKALEESIKTSDSPAKVESDDDDDDKDSDDPFSEDDSELMEVLQTQTISTASKFAKSFQKGIENLEKLVIDKKSPSFEDTDDVAKLVYDRPMVRRYKIVNILKQEYGAKKDLQFILDVIDHKRETSKLVVRGEYCELELEKDDIIHIFITDPAHPKLVDNLRNLLIWNPDILLSATTIAQQIDCPRKTVVLSRYKFPGISSLPIIVGEMVHFIFQECICAENWTYDFMNKILDELLQQYLLAIFGIQKDKEDVKEEVEKHFPYLETWFKTYYKQPLSKKNVIEETSEKEGVMFAVEEALDIEEEIRSPVFGIKGKVDATVTAKFLNKNLQGKFMIPMEIKTGKEYIYHHAQASLYSLLFKDRYDMIIDSYLLVYTKEGTTKKCNIRVSDLRSLISLRNKVSQYIKDNFKLPPLVKNSSCDRCDVRTACMTLNHLTEFGTKEDCGIDEDEYETITRGIFNNDIYREYYQYWDKLIASEEDISNRAIKDLWTKNASERHGKCFDGMKIVESNDTITSNFLYAATHGDKSQQQQSFKYSFAKADARDSVNLLQSQFNVSDRVIISDEEGHYAITTGTIKYISRDKIVISARRRIITSDYKLKNYNRSNNQVFQSVLRPSQINSQKSGEKKFRIDKDEMFYGLGLARYNVLNLFLPHGATKIRKLVVDFEKPSYADKNPFPMEDQEKFNQDQVAAFEKIFTTKDYSLVLGMPGTGKTTVIAQIIKVLVQQDKSVLLTSYTNSAVDNILLKLKELGIDFLRIGHPQRVHKDIHTHIPGFREPITTYNQYVNTYMSPKVVATTCLGITDVCFSLRDSFDYCIVDEASQITLPINLGPLSFGKKFVLVGDHQQLPPLVLHPDQKVKQGLSQSLFKILAERHPQSVCELTYQYRMCKDIMEVSNILVYGNRLKCGSDEVAERSLTIPRIGVLDDLVINKNLPTEYRWMNDIFQKQNKVLFLDHDNLPALEETIGDMVRNPVEAKLTQQIVHALVSGGVTEDQIGIMSLYRSQVDLLRRTFGAKTNLEILTADQYQKTWVIYLKNGED</sequence>
<evidence type="ECO:0000259" key="25">
    <source>
        <dbReference type="Pfam" id="PF13086"/>
    </source>
</evidence>
<proteinExistence type="inferred from homology"/>
<comment type="catalytic activity">
    <reaction evidence="21">
        <text>ATP + H2O = ADP + phosphate + H(+)</text>
        <dbReference type="Rhea" id="RHEA:13065"/>
        <dbReference type="ChEBI" id="CHEBI:15377"/>
        <dbReference type="ChEBI" id="CHEBI:15378"/>
        <dbReference type="ChEBI" id="CHEBI:30616"/>
        <dbReference type="ChEBI" id="CHEBI:43474"/>
        <dbReference type="ChEBI" id="CHEBI:456216"/>
        <dbReference type="EC" id="3.6.4.12"/>
    </reaction>
</comment>
<dbReference type="GO" id="GO:0006273">
    <property type="term" value="P:lagging strand elongation"/>
    <property type="evidence" value="ECO:0007669"/>
    <property type="project" value="UniProtKB-ARBA"/>
</dbReference>
<evidence type="ECO:0000256" key="20">
    <source>
        <dbReference type="ARBA" id="ARBA00023268"/>
    </source>
</evidence>
<evidence type="ECO:0000256" key="1">
    <source>
        <dbReference type="ARBA" id="ARBA00001966"/>
    </source>
</evidence>
<dbReference type="Pfam" id="PF08696">
    <property type="entry name" value="Dna2"/>
    <property type="match status" value="1"/>
</dbReference>
<dbReference type="InterPro" id="IPR041679">
    <property type="entry name" value="DNA2/NAM7-like_C"/>
</dbReference>
<dbReference type="Pfam" id="PF01930">
    <property type="entry name" value="Cas_Cas4"/>
    <property type="match status" value="1"/>
</dbReference>
<dbReference type="Proteomes" id="UP000011777">
    <property type="component" value="Unassembled WGS sequence"/>
</dbReference>
<evidence type="ECO:0000256" key="12">
    <source>
        <dbReference type="ARBA" id="ARBA00022801"/>
    </source>
</evidence>
<dbReference type="OrthoDB" id="6513042at2759"/>
<feature type="region of interest" description="Disordered" evidence="22">
    <location>
        <begin position="228"/>
        <end position="264"/>
    </location>
</feature>
<keyword evidence="12" id="KW-0378">Hydrolase</keyword>
<keyword evidence="15" id="KW-0408">Iron</keyword>
<feature type="compositionally biased region" description="Polar residues" evidence="22">
    <location>
        <begin position="162"/>
        <end position="181"/>
    </location>
</feature>
<dbReference type="HOGENOM" id="CLU_001666_2_1_1"/>
<evidence type="ECO:0000256" key="18">
    <source>
        <dbReference type="ARBA" id="ARBA00023204"/>
    </source>
</evidence>
<evidence type="ECO:0000256" key="6">
    <source>
        <dbReference type="ARBA" id="ARBA00022485"/>
    </source>
</evidence>
<feature type="compositionally biased region" description="Polar residues" evidence="22">
    <location>
        <begin position="247"/>
        <end position="259"/>
    </location>
</feature>
<dbReference type="GO" id="GO:0051539">
    <property type="term" value="F:4 iron, 4 sulfur cluster binding"/>
    <property type="evidence" value="ECO:0007669"/>
    <property type="project" value="UniProtKB-KW"/>
</dbReference>
<dbReference type="InterPro" id="IPR027417">
    <property type="entry name" value="P-loop_NTPase"/>
</dbReference>
<dbReference type="STRING" id="1245528.M3J1P6"/>
<feature type="compositionally biased region" description="Acidic residues" evidence="22">
    <location>
        <begin position="295"/>
        <end position="314"/>
    </location>
</feature>
<feature type="region of interest" description="Disordered" evidence="22">
    <location>
        <begin position="1"/>
        <end position="61"/>
    </location>
</feature>
<dbReference type="InterPro" id="IPR041677">
    <property type="entry name" value="DNA2/NAM7_AAA_11"/>
</dbReference>
<name>M3J1P6_CANMX</name>
<dbReference type="GO" id="GO:0043139">
    <property type="term" value="F:5'-3' DNA helicase activity"/>
    <property type="evidence" value="ECO:0007669"/>
    <property type="project" value="TreeGrafter"/>
</dbReference>
<evidence type="ECO:0000256" key="14">
    <source>
        <dbReference type="ARBA" id="ARBA00022840"/>
    </source>
</evidence>
<evidence type="ECO:0000256" key="5">
    <source>
        <dbReference type="ARBA" id="ARBA00021516"/>
    </source>
</evidence>
<dbReference type="GO" id="GO:0003677">
    <property type="term" value="F:DNA binding"/>
    <property type="evidence" value="ECO:0007669"/>
    <property type="project" value="UniProtKB-KW"/>
</dbReference>
<dbReference type="GO" id="GO:0005634">
    <property type="term" value="C:nucleus"/>
    <property type="evidence" value="ECO:0007669"/>
    <property type="project" value="UniProtKB-SubCell"/>
</dbReference>
<feature type="domain" description="DUF83" evidence="23">
    <location>
        <begin position="606"/>
        <end position="705"/>
    </location>
</feature>
<evidence type="ECO:0000256" key="17">
    <source>
        <dbReference type="ARBA" id="ARBA00023125"/>
    </source>
</evidence>
<reference evidence="27 28" key="1">
    <citation type="submission" date="2013-02" db="EMBL/GenBank/DDBJ databases">
        <title>Genome sequence of Candida maltosa Xu316, a potential industrial strain for xylitol and ethanol production.</title>
        <authorList>
            <person name="Yu J."/>
            <person name="Wang Q."/>
            <person name="Geng X."/>
            <person name="Bao W."/>
            <person name="He P."/>
            <person name="Cai J."/>
        </authorList>
    </citation>
    <scope>NUCLEOTIDE SEQUENCE [LARGE SCALE GENOMIC DNA]</scope>
    <source>
        <strain evidence="28">Xu316</strain>
    </source>
</reference>
<organism evidence="27 28">
    <name type="scientific">Candida maltosa (strain Xu316)</name>
    <name type="common">Yeast</name>
    <dbReference type="NCBI Taxonomy" id="1245528"/>
    <lineage>
        <taxon>Eukaryota</taxon>
        <taxon>Fungi</taxon>
        <taxon>Dikarya</taxon>
        <taxon>Ascomycota</taxon>
        <taxon>Saccharomycotina</taxon>
        <taxon>Pichiomycetes</taxon>
        <taxon>Debaryomycetaceae</taxon>
        <taxon>Candida/Lodderomyces clade</taxon>
        <taxon>Candida</taxon>
    </lineage>
</organism>
<evidence type="ECO:0000256" key="7">
    <source>
        <dbReference type="ARBA" id="ARBA00022705"/>
    </source>
</evidence>
<feature type="compositionally biased region" description="Basic and acidic residues" evidence="22">
    <location>
        <begin position="1"/>
        <end position="22"/>
    </location>
</feature>
<dbReference type="FunFam" id="3.40.50.300:FF:000721">
    <property type="entry name" value="DNA replication ATP-dependent helicase/nuclease DNA2"/>
    <property type="match status" value="1"/>
</dbReference>
<evidence type="ECO:0000256" key="13">
    <source>
        <dbReference type="ARBA" id="ARBA00022806"/>
    </source>
</evidence>
<dbReference type="OMA" id="NYCEAAI"/>
<dbReference type="GO" id="GO:0035861">
    <property type="term" value="C:site of double-strand break"/>
    <property type="evidence" value="ECO:0007669"/>
    <property type="project" value="UniProtKB-ARBA"/>
</dbReference>
<feature type="region of interest" description="Disordered" evidence="22">
    <location>
        <begin position="162"/>
        <end position="184"/>
    </location>
</feature>
<dbReference type="InterPro" id="IPR022765">
    <property type="entry name" value="Dna2/Cas4_DUF83"/>
</dbReference>
<dbReference type="InterPro" id="IPR011604">
    <property type="entry name" value="PDDEXK-like_dom_sf"/>
</dbReference>
<keyword evidence="14" id="KW-0067">ATP-binding</keyword>
<evidence type="ECO:0000256" key="2">
    <source>
        <dbReference type="ARBA" id="ARBA00004123"/>
    </source>
</evidence>
<evidence type="ECO:0000256" key="16">
    <source>
        <dbReference type="ARBA" id="ARBA00023014"/>
    </source>
</evidence>
<gene>
    <name evidence="27" type="ORF">G210_4005</name>
</gene>
<evidence type="ECO:0000259" key="26">
    <source>
        <dbReference type="Pfam" id="PF13087"/>
    </source>
</evidence>
<dbReference type="EMBL" id="AOGT01002328">
    <property type="protein sequence ID" value="EMG45788.1"/>
    <property type="molecule type" value="Genomic_DNA"/>
</dbReference>
<evidence type="ECO:0000256" key="9">
    <source>
        <dbReference type="ARBA" id="ARBA00022723"/>
    </source>
</evidence>
<feature type="region of interest" description="Disordered" evidence="22">
    <location>
        <begin position="280"/>
        <end position="314"/>
    </location>
</feature>
<dbReference type="PANTHER" id="PTHR43788">
    <property type="entry name" value="DNA2/NAM7 HELICASE FAMILY MEMBER"/>
    <property type="match status" value="1"/>
</dbReference>
<feature type="domain" description="DNA2/NAM7 helicase-like C-terminal" evidence="26">
    <location>
        <begin position="1138"/>
        <end position="1303"/>
    </location>
</feature>
<keyword evidence="19" id="KW-0539">Nucleus</keyword>
<dbReference type="PANTHER" id="PTHR43788:SF8">
    <property type="entry name" value="DNA-BINDING PROTEIN SMUBP-2"/>
    <property type="match status" value="1"/>
</dbReference>
<dbReference type="Pfam" id="PF13087">
    <property type="entry name" value="AAA_12"/>
    <property type="match status" value="1"/>
</dbReference>
<evidence type="ECO:0000256" key="3">
    <source>
        <dbReference type="ARBA" id="ARBA00007913"/>
    </source>
</evidence>
<evidence type="ECO:0000256" key="21">
    <source>
        <dbReference type="ARBA" id="ARBA00047995"/>
    </source>
</evidence>
<evidence type="ECO:0000259" key="24">
    <source>
        <dbReference type="Pfam" id="PF08696"/>
    </source>
</evidence>
<keyword evidence="6" id="KW-0004">4Fe-4S</keyword>
<evidence type="ECO:0000256" key="22">
    <source>
        <dbReference type="SAM" id="MobiDB-lite"/>
    </source>
</evidence>
<dbReference type="Pfam" id="PF13086">
    <property type="entry name" value="AAA_11"/>
    <property type="match status" value="2"/>
</dbReference>
<keyword evidence="7" id="KW-0235">DNA replication</keyword>
<dbReference type="GO" id="GO:0006302">
    <property type="term" value="P:double-strand break repair"/>
    <property type="evidence" value="ECO:0007669"/>
    <property type="project" value="UniProtKB-ARBA"/>
</dbReference>